<dbReference type="Proteomes" id="UP000095286">
    <property type="component" value="Unplaced"/>
</dbReference>
<protein>
    <submittedName>
        <fullName evidence="2">BRO1 domain-containing protein</fullName>
    </submittedName>
</protein>
<name>A0AC35UCI5_9BILA</name>
<dbReference type="WBParaSite" id="RSKR_0000960800.1">
    <property type="protein sequence ID" value="RSKR_0000960800.1"/>
    <property type="gene ID" value="RSKR_0000960800"/>
</dbReference>
<reference evidence="2" key="1">
    <citation type="submission" date="2016-11" db="UniProtKB">
        <authorList>
            <consortium name="WormBaseParasite"/>
        </authorList>
    </citation>
    <scope>IDENTIFICATION</scope>
    <source>
        <strain evidence="2">KR3021</strain>
    </source>
</reference>
<organism evidence="1 2">
    <name type="scientific">Rhabditophanes sp. KR3021</name>
    <dbReference type="NCBI Taxonomy" id="114890"/>
    <lineage>
        <taxon>Eukaryota</taxon>
        <taxon>Metazoa</taxon>
        <taxon>Ecdysozoa</taxon>
        <taxon>Nematoda</taxon>
        <taxon>Chromadorea</taxon>
        <taxon>Rhabditida</taxon>
        <taxon>Tylenchina</taxon>
        <taxon>Panagrolaimomorpha</taxon>
        <taxon>Strongyloidoidea</taxon>
        <taxon>Alloionematidae</taxon>
        <taxon>Rhabditophanes</taxon>
    </lineage>
</organism>
<evidence type="ECO:0000313" key="1">
    <source>
        <dbReference type="Proteomes" id="UP000095286"/>
    </source>
</evidence>
<accession>A0AC35UCI5</accession>
<proteinExistence type="predicted"/>
<sequence length="492" mass="57080">MIDFLNVNFRETIPVNFIELFREIIDENVTLDPEKEALINREISLLHCLRNHASFKLDTKNAEDIAGYCNQVNLLLDNFEKLPFDSSIRTKWFNAFSRDDKEEAICVEFVGIRAELVNSLFNYGLALAQEASIMYRDVIPEETNYETISTLFLKAAGVYEYIIELKNARKTNDGYNHSADLSSDMLSLIFILMLAEAQSAKYEHMKLKLNNRQSAIILNKSIDYFDIVKKKTLLPTIQPYIQLQWQNAIEIKILRLNSLLCYHSGMDLFLIGNKEGAEELIKMALDKMLIFKENNSLHLVKQDLLLIQQSYADISSPTFEDSSMSYIKKLNENELTFLALFNEIAGYKEELMVNLKLTYDALDHMTPFCDTVSDKCKEVYMDFEELNQRVQTYDTKLFAYLKETRRKRMENRATIIVPNTLFNEDDDSSSTRTLTQTDLDRAVDPEEFSDDDMSIIHEDEIKSLKEQLTEQNALGINESTNYSEKIKKMFNL</sequence>
<evidence type="ECO:0000313" key="2">
    <source>
        <dbReference type="WBParaSite" id="RSKR_0000960800.1"/>
    </source>
</evidence>